<accession>A0A495J3E4</accession>
<feature type="transmembrane region" description="Helical" evidence="6">
    <location>
        <begin position="106"/>
        <end position="125"/>
    </location>
</feature>
<feature type="transmembrane region" description="Helical" evidence="6">
    <location>
        <begin position="209"/>
        <end position="233"/>
    </location>
</feature>
<dbReference type="InterPro" id="IPR050495">
    <property type="entry name" value="ATG22/LtaA_families"/>
</dbReference>
<dbReference type="SUPFAM" id="SSF103473">
    <property type="entry name" value="MFS general substrate transporter"/>
    <property type="match status" value="1"/>
</dbReference>
<feature type="transmembrane region" description="Helical" evidence="6">
    <location>
        <begin position="428"/>
        <end position="447"/>
    </location>
</feature>
<dbReference type="AlphaFoldDB" id="A0A495J3E4"/>
<evidence type="ECO:0000259" key="7">
    <source>
        <dbReference type="PROSITE" id="PS50850"/>
    </source>
</evidence>
<feature type="transmembrane region" description="Helical" evidence="6">
    <location>
        <begin position="304"/>
        <end position="322"/>
    </location>
</feature>
<evidence type="ECO:0000256" key="1">
    <source>
        <dbReference type="ARBA" id="ARBA00004127"/>
    </source>
</evidence>
<dbReference type="InterPro" id="IPR020846">
    <property type="entry name" value="MFS_dom"/>
</dbReference>
<dbReference type="InterPro" id="IPR036259">
    <property type="entry name" value="MFS_trans_sf"/>
</dbReference>
<evidence type="ECO:0000256" key="2">
    <source>
        <dbReference type="ARBA" id="ARBA00022448"/>
    </source>
</evidence>
<gene>
    <name evidence="8" type="ORF">BDD43_2714</name>
</gene>
<feature type="transmembrane region" description="Helical" evidence="6">
    <location>
        <begin position="26"/>
        <end position="50"/>
    </location>
</feature>
<dbReference type="Gene3D" id="1.20.1250.20">
    <property type="entry name" value="MFS general substrate transporter like domains"/>
    <property type="match status" value="1"/>
</dbReference>
<keyword evidence="2" id="KW-0813">Transport</keyword>
<evidence type="ECO:0000256" key="3">
    <source>
        <dbReference type="ARBA" id="ARBA00022692"/>
    </source>
</evidence>
<dbReference type="PANTHER" id="PTHR23519:SF1">
    <property type="entry name" value="AUTOPHAGY-RELATED PROTEIN 22"/>
    <property type="match status" value="1"/>
</dbReference>
<feature type="transmembrane region" description="Helical" evidence="6">
    <location>
        <begin position="70"/>
        <end position="94"/>
    </location>
</feature>
<dbReference type="EMBL" id="RBKU01000001">
    <property type="protein sequence ID" value="RKR82529.1"/>
    <property type="molecule type" value="Genomic_DNA"/>
</dbReference>
<evidence type="ECO:0000313" key="8">
    <source>
        <dbReference type="EMBL" id="RKR82529.1"/>
    </source>
</evidence>
<evidence type="ECO:0000256" key="4">
    <source>
        <dbReference type="ARBA" id="ARBA00022989"/>
    </source>
</evidence>
<feature type="transmembrane region" description="Helical" evidence="6">
    <location>
        <begin position="271"/>
        <end position="292"/>
    </location>
</feature>
<evidence type="ECO:0000313" key="9">
    <source>
        <dbReference type="Proteomes" id="UP000268007"/>
    </source>
</evidence>
<dbReference type="PROSITE" id="PS50850">
    <property type="entry name" value="MFS"/>
    <property type="match status" value="1"/>
</dbReference>
<comment type="subcellular location">
    <subcellularLocation>
        <location evidence="1">Endomembrane system</location>
        <topology evidence="1">Multi-pass membrane protein</topology>
    </subcellularLocation>
</comment>
<feature type="transmembrane region" description="Helical" evidence="6">
    <location>
        <begin position="137"/>
        <end position="157"/>
    </location>
</feature>
<name>A0A495J3E4_9SPHI</name>
<protein>
    <submittedName>
        <fullName evidence="8">UMF1 family MFS transporter</fullName>
    </submittedName>
</protein>
<evidence type="ECO:0000256" key="6">
    <source>
        <dbReference type="SAM" id="Phobius"/>
    </source>
</evidence>
<feature type="transmembrane region" description="Helical" evidence="6">
    <location>
        <begin position="334"/>
        <end position="352"/>
    </location>
</feature>
<comment type="caution">
    <text evidence="8">The sequence shown here is derived from an EMBL/GenBank/DDBJ whole genome shotgun (WGS) entry which is preliminary data.</text>
</comment>
<organism evidence="8 9">
    <name type="scientific">Mucilaginibacter gracilis</name>
    <dbReference type="NCBI Taxonomy" id="423350"/>
    <lineage>
        <taxon>Bacteria</taxon>
        <taxon>Pseudomonadati</taxon>
        <taxon>Bacteroidota</taxon>
        <taxon>Sphingobacteriia</taxon>
        <taxon>Sphingobacteriales</taxon>
        <taxon>Sphingobacteriaceae</taxon>
        <taxon>Mucilaginibacter</taxon>
    </lineage>
</organism>
<keyword evidence="9" id="KW-1185">Reference proteome</keyword>
<feature type="transmembrane region" description="Helical" evidence="6">
    <location>
        <begin position="358"/>
        <end position="376"/>
    </location>
</feature>
<keyword evidence="4 6" id="KW-1133">Transmembrane helix</keyword>
<keyword evidence="5 6" id="KW-0472">Membrane</keyword>
<feature type="domain" description="Major facilitator superfamily (MFS) profile" evidence="7">
    <location>
        <begin position="267"/>
        <end position="460"/>
    </location>
</feature>
<keyword evidence="3 6" id="KW-0812">Transmembrane</keyword>
<reference evidence="8 9" key="1">
    <citation type="submission" date="2018-10" db="EMBL/GenBank/DDBJ databases">
        <title>Genomic Encyclopedia of Archaeal and Bacterial Type Strains, Phase II (KMG-II): from individual species to whole genera.</title>
        <authorList>
            <person name="Goeker M."/>
        </authorList>
    </citation>
    <scope>NUCLEOTIDE SEQUENCE [LARGE SCALE GENOMIC DNA]</scope>
    <source>
        <strain evidence="8 9">DSM 18602</strain>
    </source>
</reference>
<dbReference type="InterPro" id="IPR024671">
    <property type="entry name" value="Atg22-like"/>
</dbReference>
<dbReference type="Pfam" id="PF11700">
    <property type="entry name" value="ATG22"/>
    <property type="match status" value="1"/>
</dbReference>
<proteinExistence type="predicted"/>
<evidence type="ECO:0000256" key="5">
    <source>
        <dbReference type="ARBA" id="ARBA00023136"/>
    </source>
</evidence>
<dbReference type="PANTHER" id="PTHR23519">
    <property type="entry name" value="AUTOPHAGY-RELATED PROTEIN 22"/>
    <property type="match status" value="1"/>
</dbReference>
<dbReference type="GO" id="GO:0012505">
    <property type="term" value="C:endomembrane system"/>
    <property type="evidence" value="ECO:0007669"/>
    <property type="project" value="UniProtKB-SubCell"/>
</dbReference>
<feature type="transmembrane region" description="Helical" evidence="6">
    <location>
        <begin position="178"/>
        <end position="197"/>
    </location>
</feature>
<dbReference type="GO" id="GO:0022857">
    <property type="term" value="F:transmembrane transporter activity"/>
    <property type="evidence" value="ECO:0007669"/>
    <property type="project" value="InterPro"/>
</dbReference>
<sequence>MACEYHFLFTFSGTMQSKNNKKTIRAWAMFDWANSAYNLVITSTIFPAYYVAITTNAANGNRVNFFGKSFINTALTDYALAAAYMLMVILLPILSSIADYKGNKKIFMMFFTLLGSAACCGLYFFEINAAKHIDTLQISVILFALAAVGYSGGFVFYNSYLPEIATLDMQDSVSAKGFTFGYIGSVLLQLICFAFVLKPQWFGIVDPTFAPRLSFLLVGLWWIGFAMIPFTVLPKGSPNAVSHSHNIIKGGFIELANVWRKVKKMPLLKRFLPAFFFYSMGVQTIMLVATGFAAKELHMETSALITIILIIQIVAIAGATLMSKLSERIGNVKVLIITVIIWIAVCIAAYYTTTATQFYIVAVVVGLVMGGIQSMSRSTYSKYLPQDIPDTASFFSFYDVTEKLAIVGGLFSFGFIEELTNSMRNSTLVLALFFVIGLILLFSLRIAEVNSPKNAQISTE</sequence>
<dbReference type="Proteomes" id="UP000268007">
    <property type="component" value="Unassembled WGS sequence"/>
</dbReference>